<dbReference type="PANTHER" id="PTHR23413:SF1">
    <property type="entry name" value="RIBOSOMAL PROTEIN L32"/>
    <property type="match status" value="1"/>
</dbReference>
<dbReference type="Pfam" id="PF01655">
    <property type="entry name" value="Ribosomal_L32e"/>
    <property type="match status" value="1"/>
</dbReference>
<dbReference type="PANTHER" id="PTHR23413">
    <property type="entry name" value="60S RIBOSOMAL PROTEIN L32 AND DNA-DIRECTED RNA POLYMERASE II, SUBUNIT N"/>
    <property type="match status" value="1"/>
</dbReference>
<dbReference type="PROSITE" id="PS51184">
    <property type="entry name" value="JMJC"/>
    <property type="match status" value="1"/>
</dbReference>
<comment type="similarity">
    <text evidence="1">Belongs to the eukaryotic ribosomal protein eL32 family.</text>
</comment>
<proteinExistence type="inferred from homology"/>
<dbReference type="SUPFAM" id="SSF52042">
    <property type="entry name" value="Ribosomal protein L32e"/>
    <property type="match status" value="1"/>
</dbReference>
<keyword evidence="3" id="KW-0687">Ribonucleoprotein</keyword>
<gene>
    <name evidence="7" type="primary">JMJD6</name>
    <name evidence="7" type="ORF">T4C_12521</name>
</gene>
<dbReference type="SUPFAM" id="SSF51197">
    <property type="entry name" value="Clavaminate synthase-like"/>
    <property type="match status" value="1"/>
</dbReference>
<name>A0A0V1JPS2_TRIPS</name>
<dbReference type="SMART" id="SM00558">
    <property type="entry name" value="JmjC"/>
    <property type="match status" value="1"/>
</dbReference>
<feature type="transmembrane region" description="Helical" evidence="5">
    <location>
        <begin position="211"/>
        <end position="228"/>
    </location>
</feature>
<dbReference type="GO" id="GO:0032259">
    <property type="term" value="P:methylation"/>
    <property type="evidence" value="ECO:0007669"/>
    <property type="project" value="UniProtKB-KW"/>
</dbReference>
<dbReference type="GO" id="GO:0008168">
    <property type="term" value="F:methyltransferase activity"/>
    <property type="evidence" value="ECO:0007669"/>
    <property type="project" value="UniProtKB-KW"/>
</dbReference>
<dbReference type="GO" id="GO:0022625">
    <property type="term" value="C:cytosolic large ribosomal subunit"/>
    <property type="evidence" value="ECO:0007669"/>
    <property type="project" value="TreeGrafter"/>
</dbReference>
<keyword evidence="5" id="KW-1133">Transmembrane helix</keyword>
<dbReference type="InterPro" id="IPR003347">
    <property type="entry name" value="JmjC_dom"/>
</dbReference>
<keyword evidence="5" id="KW-0472">Membrane</keyword>
<evidence type="ECO:0000256" key="5">
    <source>
        <dbReference type="SAM" id="Phobius"/>
    </source>
</evidence>
<reference evidence="7 8" key="1">
    <citation type="submission" date="2015-01" db="EMBL/GenBank/DDBJ databases">
        <title>Evolution of Trichinella species and genotypes.</title>
        <authorList>
            <person name="Korhonen P.K."/>
            <person name="Edoardo P."/>
            <person name="Giuseppe L.R."/>
            <person name="Gasser R.B."/>
        </authorList>
    </citation>
    <scope>NUCLEOTIDE SEQUENCE [LARGE SCALE GENOMIC DNA]</scope>
    <source>
        <strain evidence="7">ISS176</strain>
    </source>
</reference>
<evidence type="ECO:0000256" key="3">
    <source>
        <dbReference type="ARBA" id="ARBA00023274"/>
    </source>
</evidence>
<feature type="non-terminal residue" evidence="7">
    <location>
        <position position="388"/>
    </location>
</feature>
<keyword evidence="7" id="KW-0489">Methyltransferase</keyword>
<dbReference type="InterPro" id="IPR036351">
    <property type="entry name" value="Ribosomal_eL32_sf"/>
</dbReference>
<dbReference type="Gene3D" id="2.60.120.650">
    <property type="entry name" value="Cupin"/>
    <property type="match status" value="1"/>
</dbReference>
<evidence type="ECO:0000256" key="1">
    <source>
        <dbReference type="ARBA" id="ARBA00008431"/>
    </source>
</evidence>
<dbReference type="SMART" id="SM01393">
    <property type="entry name" value="Ribosomal_L32e"/>
    <property type="match status" value="1"/>
</dbReference>
<protein>
    <recommendedName>
        <fullName evidence="4">60S ribosomal protein L32</fullName>
    </recommendedName>
</protein>
<dbReference type="AlphaFoldDB" id="A0A0V1JPS2"/>
<keyword evidence="5" id="KW-0812">Transmembrane</keyword>
<dbReference type="GO" id="GO:0003735">
    <property type="term" value="F:structural constituent of ribosome"/>
    <property type="evidence" value="ECO:0007669"/>
    <property type="project" value="InterPro"/>
</dbReference>
<keyword evidence="7" id="KW-0808">Transferase</keyword>
<feature type="domain" description="JmjC" evidence="6">
    <location>
        <begin position="224"/>
        <end position="373"/>
    </location>
</feature>
<sequence length="388" mass="45782">MAMVNPAFRYKIVKKRTKKFTRHQCDRYRKLKPNWRKPKGIDNRVRRKFKGQRRMPNIGYGSRRVTKHMLPNGFRKVLIHNARELDMLLMQNRFYCAEIAHSVSAKKRKDIVEKANHLIWRRSCIRELTRFELKLDPSCLFLNGCHYDGLQCSVEEFVLRYESKSCTVLITNLQWETLRKYCNQFFKCGEDYDSYSVNIKIFFLHILKDKTMVVFYTYLIALLLKIYLKKERNFISMYFFKDDLFCYASERRPPSHRWFGMGPARFGTAIYIDPLGTHAWNAVISGQRCWCLFPPDTPESLVKLKPGEGCEHRSEAIIWIIFVEVLQKLGETIFLPDGWWNVVLNLDLTVAITIKITTVQLVTIYQSHAIIEIAIDIINRIVAQDVSI</sequence>
<dbReference type="EMBL" id="JYDV01000064">
    <property type="protein sequence ID" value="KRZ36968.1"/>
    <property type="molecule type" value="Genomic_DNA"/>
</dbReference>
<dbReference type="InterPro" id="IPR018263">
    <property type="entry name" value="Ribosomal_eL32_CS"/>
</dbReference>
<dbReference type="InterPro" id="IPR001515">
    <property type="entry name" value="Ribosomal_eL32"/>
</dbReference>
<evidence type="ECO:0000256" key="4">
    <source>
        <dbReference type="ARBA" id="ARBA00035335"/>
    </source>
</evidence>
<organism evidence="7 8">
    <name type="scientific">Trichinella pseudospiralis</name>
    <name type="common">Parasitic roundworm</name>
    <dbReference type="NCBI Taxonomy" id="6337"/>
    <lineage>
        <taxon>Eukaryota</taxon>
        <taxon>Metazoa</taxon>
        <taxon>Ecdysozoa</taxon>
        <taxon>Nematoda</taxon>
        <taxon>Enoplea</taxon>
        <taxon>Dorylaimia</taxon>
        <taxon>Trichinellida</taxon>
        <taxon>Trichinellidae</taxon>
        <taxon>Trichinella</taxon>
    </lineage>
</organism>
<evidence type="ECO:0000256" key="2">
    <source>
        <dbReference type="ARBA" id="ARBA00022980"/>
    </source>
</evidence>
<comment type="caution">
    <text evidence="7">The sequence shown here is derived from an EMBL/GenBank/DDBJ whole genome shotgun (WGS) entry which is preliminary data.</text>
</comment>
<dbReference type="Proteomes" id="UP000054826">
    <property type="component" value="Unassembled WGS sequence"/>
</dbReference>
<keyword evidence="2" id="KW-0689">Ribosomal protein</keyword>
<evidence type="ECO:0000313" key="8">
    <source>
        <dbReference type="Proteomes" id="UP000054826"/>
    </source>
</evidence>
<dbReference type="CDD" id="cd00513">
    <property type="entry name" value="Ribosomal_L32_L32e"/>
    <property type="match status" value="1"/>
</dbReference>
<evidence type="ECO:0000313" key="7">
    <source>
        <dbReference type="EMBL" id="KRZ36968.1"/>
    </source>
</evidence>
<dbReference type="Pfam" id="PF02373">
    <property type="entry name" value="JmjC"/>
    <property type="match status" value="1"/>
</dbReference>
<accession>A0A0V1JPS2</accession>
<evidence type="ECO:0000259" key="6">
    <source>
        <dbReference type="PROSITE" id="PS51184"/>
    </source>
</evidence>
<dbReference type="GO" id="GO:0006412">
    <property type="term" value="P:translation"/>
    <property type="evidence" value="ECO:0007669"/>
    <property type="project" value="InterPro"/>
</dbReference>
<dbReference type="PROSITE" id="PS00580">
    <property type="entry name" value="RIBOSOMAL_L32E"/>
    <property type="match status" value="1"/>
</dbReference>